<dbReference type="EMBL" id="BAAALM010000005">
    <property type="protein sequence ID" value="GAA1198360.1"/>
    <property type="molecule type" value="Genomic_DNA"/>
</dbReference>
<reference evidence="2 3" key="1">
    <citation type="journal article" date="2019" name="Int. J. Syst. Evol. Microbiol.">
        <title>The Global Catalogue of Microorganisms (GCM) 10K type strain sequencing project: providing services to taxonomists for standard genome sequencing and annotation.</title>
        <authorList>
            <consortium name="The Broad Institute Genomics Platform"/>
            <consortium name="The Broad Institute Genome Sequencing Center for Infectious Disease"/>
            <person name="Wu L."/>
            <person name="Ma J."/>
        </authorList>
    </citation>
    <scope>NUCLEOTIDE SEQUENCE [LARGE SCALE GENOMIC DNA]</scope>
    <source>
        <strain evidence="2 3">JCM 13022</strain>
    </source>
</reference>
<protein>
    <recommendedName>
        <fullName evidence="1">Methyltransferase small domain-containing protein</fullName>
    </recommendedName>
</protein>
<dbReference type="Proteomes" id="UP001500467">
    <property type="component" value="Unassembled WGS sequence"/>
</dbReference>
<evidence type="ECO:0000313" key="2">
    <source>
        <dbReference type="EMBL" id="GAA1198360.1"/>
    </source>
</evidence>
<evidence type="ECO:0000313" key="3">
    <source>
        <dbReference type="Proteomes" id="UP001500467"/>
    </source>
</evidence>
<proteinExistence type="predicted"/>
<feature type="domain" description="Methyltransferase small" evidence="1">
    <location>
        <begin position="69"/>
        <end position="218"/>
    </location>
</feature>
<evidence type="ECO:0000259" key="1">
    <source>
        <dbReference type="Pfam" id="PF05175"/>
    </source>
</evidence>
<dbReference type="InterPro" id="IPR029063">
    <property type="entry name" value="SAM-dependent_MTases_sf"/>
</dbReference>
<sequence>MIVHTLEPAVTSSLIEQLPPPLPAERIIALNQPKADLHTHRTYAWNGWDFDVPPGVFMPGATSRMIHERLLDDTIDVRGRTYAAMGVGLGVETAVAGLRGAREVYALDVHGDSVHTARRNYERLVGEREGTRFVPAAGNVFDGVPAGTRLDVVTFNPPAVSQAVSTDPDVVRNVCVGAPLLATFFEQLAHRDLLAPGGEVFVVVSNTADMPAIIRHAVTAGFEAEVFHRHDWNDGVLTYLFRLRRGGVA</sequence>
<dbReference type="InterPro" id="IPR007848">
    <property type="entry name" value="Small_mtfrase_dom"/>
</dbReference>
<keyword evidence="3" id="KW-1185">Reference proteome</keyword>
<name>A0ABN1V9K9_9PSEU</name>
<gene>
    <name evidence="2" type="ORF">GCM10009675_12390</name>
</gene>
<comment type="caution">
    <text evidence="2">The sequence shown here is derived from an EMBL/GenBank/DDBJ whole genome shotgun (WGS) entry which is preliminary data.</text>
</comment>
<dbReference type="SUPFAM" id="SSF53335">
    <property type="entry name" value="S-adenosyl-L-methionine-dependent methyltransferases"/>
    <property type="match status" value="1"/>
</dbReference>
<accession>A0ABN1V9K9</accession>
<dbReference type="Gene3D" id="3.40.50.150">
    <property type="entry name" value="Vaccinia Virus protein VP39"/>
    <property type="match status" value="1"/>
</dbReference>
<dbReference type="Pfam" id="PF05175">
    <property type="entry name" value="MTS"/>
    <property type="match status" value="1"/>
</dbReference>
<organism evidence="2 3">
    <name type="scientific">Prauserella alba</name>
    <dbReference type="NCBI Taxonomy" id="176898"/>
    <lineage>
        <taxon>Bacteria</taxon>
        <taxon>Bacillati</taxon>
        <taxon>Actinomycetota</taxon>
        <taxon>Actinomycetes</taxon>
        <taxon>Pseudonocardiales</taxon>
        <taxon>Pseudonocardiaceae</taxon>
        <taxon>Prauserella</taxon>
    </lineage>
</organism>